<organism evidence="2 3">
    <name type="scientific">Daphnia pulex</name>
    <name type="common">Water flea</name>
    <dbReference type="NCBI Taxonomy" id="6669"/>
    <lineage>
        <taxon>Eukaryota</taxon>
        <taxon>Metazoa</taxon>
        <taxon>Ecdysozoa</taxon>
        <taxon>Arthropoda</taxon>
        <taxon>Crustacea</taxon>
        <taxon>Branchiopoda</taxon>
        <taxon>Diplostraca</taxon>
        <taxon>Cladocera</taxon>
        <taxon>Anomopoda</taxon>
        <taxon>Daphniidae</taxon>
        <taxon>Daphnia</taxon>
    </lineage>
</organism>
<dbReference type="EMBL" id="GL732587">
    <property type="protein sequence ID" value="EFX73832.1"/>
    <property type="molecule type" value="Genomic_DNA"/>
</dbReference>
<proteinExistence type="predicted"/>
<keyword evidence="3" id="KW-1185">Reference proteome</keyword>
<reference evidence="2 3" key="1">
    <citation type="journal article" date="2011" name="Science">
        <title>The ecoresponsive genome of Daphnia pulex.</title>
        <authorList>
            <person name="Colbourne J.K."/>
            <person name="Pfrender M.E."/>
            <person name="Gilbert D."/>
            <person name="Thomas W.K."/>
            <person name="Tucker A."/>
            <person name="Oakley T.H."/>
            <person name="Tokishita S."/>
            <person name="Aerts A."/>
            <person name="Arnold G.J."/>
            <person name="Basu M.K."/>
            <person name="Bauer D.J."/>
            <person name="Caceres C.E."/>
            <person name="Carmel L."/>
            <person name="Casola C."/>
            <person name="Choi J.H."/>
            <person name="Detter J.C."/>
            <person name="Dong Q."/>
            <person name="Dusheyko S."/>
            <person name="Eads B.D."/>
            <person name="Frohlich T."/>
            <person name="Geiler-Samerotte K.A."/>
            <person name="Gerlach D."/>
            <person name="Hatcher P."/>
            <person name="Jogdeo S."/>
            <person name="Krijgsveld J."/>
            <person name="Kriventseva E.V."/>
            <person name="Kultz D."/>
            <person name="Laforsch C."/>
            <person name="Lindquist E."/>
            <person name="Lopez J."/>
            <person name="Manak J.R."/>
            <person name="Muller J."/>
            <person name="Pangilinan J."/>
            <person name="Patwardhan R.P."/>
            <person name="Pitluck S."/>
            <person name="Pritham E.J."/>
            <person name="Rechtsteiner A."/>
            <person name="Rho M."/>
            <person name="Rogozin I.B."/>
            <person name="Sakarya O."/>
            <person name="Salamov A."/>
            <person name="Schaack S."/>
            <person name="Shapiro H."/>
            <person name="Shiga Y."/>
            <person name="Skalitzky C."/>
            <person name="Smith Z."/>
            <person name="Souvorov A."/>
            <person name="Sung W."/>
            <person name="Tang Z."/>
            <person name="Tsuchiya D."/>
            <person name="Tu H."/>
            <person name="Vos H."/>
            <person name="Wang M."/>
            <person name="Wolf Y.I."/>
            <person name="Yamagata H."/>
            <person name="Yamada T."/>
            <person name="Ye Y."/>
            <person name="Shaw J.R."/>
            <person name="Andrews J."/>
            <person name="Crease T.J."/>
            <person name="Tang H."/>
            <person name="Lucas S.M."/>
            <person name="Robertson H.M."/>
            <person name="Bork P."/>
            <person name="Koonin E.V."/>
            <person name="Zdobnov E.M."/>
            <person name="Grigoriev I.V."/>
            <person name="Lynch M."/>
            <person name="Boore J.L."/>
        </authorList>
    </citation>
    <scope>NUCLEOTIDE SEQUENCE [LARGE SCALE GENOMIC DNA]</scope>
</reference>
<sequence length="121" mass="12595">MPTNKQPAGEHVGNNAAAAAGAGEHVAENAGDNQQVAGDNQQAAGANQQVAGANQQAAGANQQVAGAGEDVDEFDASLDRAAKNRGYNTQKTSWPDRPYRQVKQSFRSSPKGFRSAVEFVV</sequence>
<dbReference type="InParanoid" id="E9H2R9"/>
<evidence type="ECO:0000256" key="1">
    <source>
        <dbReference type="SAM" id="MobiDB-lite"/>
    </source>
</evidence>
<gene>
    <name evidence="2" type="ORF">DAPPUDRAFT_252468</name>
</gene>
<evidence type="ECO:0000313" key="3">
    <source>
        <dbReference type="Proteomes" id="UP000000305"/>
    </source>
</evidence>
<evidence type="ECO:0000313" key="2">
    <source>
        <dbReference type="EMBL" id="EFX73832.1"/>
    </source>
</evidence>
<dbReference type="AlphaFoldDB" id="E9H2R9"/>
<dbReference type="Proteomes" id="UP000000305">
    <property type="component" value="Unassembled WGS sequence"/>
</dbReference>
<dbReference type="HOGENOM" id="CLU_2040439_0_0_1"/>
<protein>
    <submittedName>
        <fullName evidence="2">Uncharacterized protein</fullName>
    </submittedName>
</protein>
<dbReference type="KEGG" id="dpx:DAPPUDRAFT_252468"/>
<feature type="region of interest" description="Disordered" evidence="1">
    <location>
        <begin position="1"/>
        <end position="108"/>
    </location>
</feature>
<feature type="compositionally biased region" description="Low complexity" evidence="1">
    <location>
        <begin position="9"/>
        <end position="68"/>
    </location>
</feature>
<accession>E9H2R9</accession>
<name>E9H2R9_DAPPU</name>